<evidence type="ECO:0000313" key="6">
    <source>
        <dbReference type="Proteomes" id="UP000502041"/>
    </source>
</evidence>
<dbReference type="Pfam" id="PF07702">
    <property type="entry name" value="UTRA"/>
    <property type="match status" value="1"/>
</dbReference>
<dbReference type="NCBIfam" id="TIGR02325">
    <property type="entry name" value="C_P_lyase_phnF"/>
    <property type="match status" value="1"/>
</dbReference>
<dbReference type="GO" id="GO:0003677">
    <property type="term" value="F:DNA binding"/>
    <property type="evidence" value="ECO:0007669"/>
    <property type="project" value="UniProtKB-KW"/>
</dbReference>
<evidence type="ECO:0000256" key="1">
    <source>
        <dbReference type="ARBA" id="ARBA00023015"/>
    </source>
</evidence>
<dbReference type="Proteomes" id="UP000502041">
    <property type="component" value="Chromosome"/>
</dbReference>
<dbReference type="InterPro" id="IPR012702">
    <property type="entry name" value="CP_lyase_PhnF"/>
</dbReference>
<dbReference type="Gene3D" id="1.10.10.10">
    <property type="entry name" value="Winged helix-like DNA-binding domain superfamily/Winged helix DNA-binding domain"/>
    <property type="match status" value="1"/>
</dbReference>
<evidence type="ECO:0000256" key="2">
    <source>
        <dbReference type="ARBA" id="ARBA00023125"/>
    </source>
</evidence>
<dbReference type="GO" id="GO:0045892">
    <property type="term" value="P:negative regulation of DNA-templated transcription"/>
    <property type="evidence" value="ECO:0007669"/>
    <property type="project" value="TreeGrafter"/>
</dbReference>
<keyword evidence="3" id="KW-0804">Transcription</keyword>
<dbReference type="PANTHER" id="PTHR44846:SF1">
    <property type="entry name" value="MANNOSYL-D-GLYCERATE TRANSPORT_METABOLISM SYSTEM REPRESSOR MNGR-RELATED"/>
    <property type="match status" value="1"/>
</dbReference>
<dbReference type="Gene3D" id="3.40.1410.10">
    <property type="entry name" value="Chorismate lyase-like"/>
    <property type="match status" value="1"/>
</dbReference>
<sequence>MMTARRSNTANSLTPEKRNGALMWQQIANTLGTEIRDRNFSATGKLPGESELAERFGVKRHTLRQAVAALQVQGLVRVEPGRGTFVQNDLLNYPLSRRTRYGDNLRAQGLQPGKQLLTAMEIPAPEHVAEQLKIQSGAAVLMIQTLDEADDQPIGLATSYYPAARFNGLLERLGDGSQISDILRHFGVADFVRAKSCITTQMPSEETARLLKQSVLRPLLCVENLDVDMNGVPVKYGETLFCGDRVQLAVTSGENS</sequence>
<dbReference type="PROSITE" id="PS50949">
    <property type="entry name" value="HTH_GNTR"/>
    <property type="match status" value="1"/>
</dbReference>
<dbReference type="Pfam" id="PF00392">
    <property type="entry name" value="GntR"/>
    <property type="match status" value="1"/>
</dbReference>
<dbReference type="InterPro" id="IPR000524">
    <property type="entry name" value="Tscrpt_reg_HTH_GntR"/>
</dbReference>
<dbReference type="SUPFAM" id="SSF46785">
    <property type="entry name" value="Winged helix' DNA-binding domain"/>
    <property type="match status" value="1"/>
</dbReference>
<organism evidence="5 6">
    <name type="scientific">Polaromonas vacuolata</name>
    <dbReference type="NCBI Taxonomy" id="37448"/>
    <lineage>
        <taxon>Bacteria</taxon>
        <taxon>Pseudomonadati</taxon>
        <taxon>Pseudomonadota</taxon>
        <taxon>Betaproteobacteria</taxon>
        <taxon>Burkholderiales</taxon>
        <taxon>Comamonadaceae</taxon>
        <taxon>Polaromonas</taxon>
    </lineage>
</organism>
<keyword evidence="6" id="KW-1185">Reference proteome</keyword>
<reference evidence="5 6" key="1">
    <citation type="submission" date="2020-04" db="EMBL/GenBank/DDBJ databases">
        <title>Complete genome of a Psychrophilic, Marine, Gas Vacuolate Bacterium Polaromonas vacuolata KCTC 22033T.</title>
        <authorList>
            <person name="Hwang K."/>
            <person name="Kim K.M."/>
        </authorList>
    </citation>
    <scope>NUCLEOTIDE SEQUENCE [LARGE SCALE GENOMIC DNA]</scope>
    <source>
        <strain evidence="5 6">KCTC 22033</strain>
    </source>
</reference>
<dbReference type="AlphaFoldDB" id="A0A6H2H6V8"/>
<dbReference type="InterPro" id="IPR036388">
    <property type="entry name" value="WH-like_DNA-bd_sf"/>
</dbReference>
<protein>
    <submittedName>
        <fullName evidence="5">Putative transcriptional regulator PhnF</fullName>
    </submittedName>
</protein>
<evidence type="ECO:0000313" key="5">
    <source>
        <dbReference type="EMBL" id="QJC55611.1"/>
    </source>
</evidence>
<dbReference type="CDD" id="cd07377">
    <property type="entry name" value="WHTH_GntR"/>
    <property type="match status" value="1"/>
</dbReference>
<dbReference type="InterPro" id="IPR050679">
    <property type="entry name" value="Bact_HTH_transcr_reg"/>
</dbReference>
<feature type="domain" description="HTH gntR-type" evidence="4">
    <location>
        <begin position="21"/>
        <end position="89"/>
    </location>
</feature>
<dbReference type="RefSeq" id="WP_238342717.1">
    <property type="nucleotide sequence ID" value="NZ_CP051461.1"/>
</dbReference>
<evidence type="ECO:0000259" key="4">
    <source>
        <dbReference type="PROSITE" id="PS50949"/>
    </source>
</evidence>
<dbReference type="GO" id="GO:0003700">
    <property type="term" value="F:DNA-binding transcription factor activity"/>
    <property type="evidence" value="ECO:0007669"/>
    <property type="project" value="InterPro"/>
</dbReference>
<keyword evidence="2" id="KW-0238">DNA-binding</keyword>
<keyword evidence="1" id="KW-0805">Transcription regulation</keyword>
<dbReference type="SUPFAM" id="SSF64288">
    <property type="entry name" value="Chorismate lyase-like"/>
    <property type="match status" value="1"/>
</dbReference>
<dbReference type="InterPro" id="IPR036390">
    <property type="entry name" value="WH_DNA-bd_sf"/>
</dbReference>
<dbReference type="PANTHER" id="PTHR44846">
    <property type="entry name" value="MANNOSYL-D-GLYCERATE TRANSPORT/METABOLISM SYSTEM REPRESSOR MNGR-RELATED"/>
    <property type="match status" value="1"/>
</dbReference>
<dbReference type="EMBL" id="CP051461">
    <property type="protein sequence ID" value="QJC55611.1"/>
    <property type="molecule type" value="Genomic_DNA"/>
</dbReference>
<dbReference type="PRINTS" id="PR00035">
    <property type="entry name" value="HTHGNTR"/>
</dbReference>
<dbReference type="InterPro" id="IPR011663">
    <property type="entry name" value="UTRA"/>
</dbReference>
<name>A0A6H2H6V8_9BURK</name>
<dbReference type="SMART" id="SM00345">
    <property type="entry name" value="HTH_GNTR"/>
    <property type="match status" value="1"/>
</dbReference>
<proteinExistence type="predicted"/>
<evidence type="ECO:0000256" key="3">
    <source>
        <dbReference type="ARBA" id="ARBA00023163"/>
    </source>
</evidence>
<dbReference type="SMART" id="SM00866">
    <property type="entry name" value="UTRA"/>
    <property type="match status" value="1"/>
</dbReference>
<gene>
    <name evidence="5" type="primary">phnF</name>
    <name evidence="5" type="ORF">HC248_00892</name>
</gene>
<accession>A0A6H2H6V8</accession>
<dbReference type="InterPro" id="IPR028978">
    <property type="entry name" value="Chorismate_lyase_/UTRA_dom_sf"/>
</dbReference>
<dbReference type="KEGG" id="pvac:HC248_00892"/>